<dbReference type="SUPFAM" id="SSF49464">
    <property type="entry name" value="Carboxypeptidase regulatory domain-like"/>
    <property type="match status" value="1"/>
</dbReference>
<evidence type="ECO:0008006" key="3">
    <source>
        <dbReference type="Google" id="ProtNLM"/>
    </source>
</evidence>
<evidence type="ECO:0000313" key="1">
    <source>
        <dbReference type="EMBL" id="KXB77017.1"/>
    </source>
</evidence>
<sequence length="183" mass="19720">MNKLITVLACTLSFASVGLGQTTGEPLVIDSQSGKPVAKVHVSIYGPVAKKMLLGQDARSVLALLPKGRYTLTFSAEGYETKQIELVKQENEASGLKQLKLVALREGGNGRYDDLIVSEEDGNGAAGMQDRVTLLTSSRDPFLSASGYVFSTARFRNRGYDSQYNEQMLNGIGMNDLNSGYSA</sequence>
<dbReference type="RefSeq" id="WP_231724894.1">
    <property type="nucleotide sequence ID" value="NZ_KQ960432.1"/>
</dbReference>
<comment type="caution">
    <text evidence="1">The sequence shown here is derived from an EMBL/GenBank/DDBJ whole genome shotgun (WGS) entry which is preliminary data.</text>
</comment>
<dbReference type="AlphaFoldDB" id="A0A134BAN3"/>
<reference evidence="2" key="1">
    <citation type="submission" date="2016-01" db="EMBL/GenBank/DDBJ databases">
        <authorList>
            <person name="Mitreva M."/>
            <person name="Pepin K.H."/>
            <person name="Mihindukulasuriya K.A."/>
            <person name="Fulton R."/>
            <person name="Fronick C."/>
            <person name="O'Laughlin M."/>
            <person name="Miner T."/>
            <person name="Herter B."/>
            <person name="Rosa B.A."/>
            <person name="Cordes M."/>
            <person name="Tomlinson C."/>
            <person name="Wollam A."/>
            <person name="Palsikar V.B."/>
            <person name="Mardis E.R."/>
            <person name="Wilson R.K."/>
        </authorList>
    </citation>
    <scope>NUCLEOTIDE SEQUENCE [LARGE SCALE GENOMIC DNA]</scope>
    <source>
        <strain evidence="2">KA00683</strain>
    </source>
</reference>
<dbReference type="PATRIC" id="fig|322095.3.peg.666"/>
<dbReference type="STRING" id="322095.HMPREF3185_00673"/>
<gene>
    <name evidence="1" type="ORF">HMPREF3185_00673</name>
</gene>
<evidence type="ECO:0000313" key="2">
    <source>
        <dbReference type="Proteomes" id="UP000070224"/>
    </source>
</evidence>
<protein>
    <recommendedName>
        <fullName evidence="3">PEGA domain-containing protein</fullName>
    </recommendedName>
</protein>
<dbReference type="Proteomes" id="UP000070224">
    <property type="component" value="Unassembled WGS sequence"/>
</dbReference>
<organism evidence="1 2">
    <name type="scientific">Porphyromonas somerae</name>
    <dbReference type="NCBI Taxonomy" id="322095"/>
    <lineage>
        <taxon>Bacteria</taxon>
        <taxon>Pseudomonadati</taxon>
        <taxon>Bacteroidota</taxon>
        <taxon>Bacteroidia</taxon>
        <taxon>Bacteroidales</taxon>
        <taxon>Porphyromonadaceae</taxon>
        <taxon>Porphyromonas</taxon>
    </lineage>
</organism>
<proteinExistence type="predicted"/>
<dbReference type="Gene3D" id="2.60.40.1120">
    <property type="entry name" value="Carboxypeptidase-like, regulatory domain"/>
    <property type="match status" value="1"/>
</dbReference>
<name>A0A134BAN3_9PORP</name>
<dbReference type="EMBL" id="LSDK01000050">
    <property type="protein sequence ID" value="KXB77017.1"/>
    <property type="molecule type" value="Genomic_DNA"/>
</dbReference>
<accession>A0A134BAN3</accession>
<keyword evidence="2" id="KW-1185">Reference proteome</keyword>
<dbReference type="InterPro" id="IPR008969">
    <property type="entry name" value="CarboxyPept-like_regulatory"/>
</dbReference>